<dbReference type="SMART" id="SM00515">
    <property type="entry name" value="eIF5C"/>
    <property type="match status" value="1"/>
</dbReference>
<dbReference type="EMBL" id="HBIM01021048">
    <property type="protein sequence ID" value="CAE0418882.1"/>
    <property type="molecule type" value="Transcribed_RNA"/>
</dbReference>
<dbReference type="GO" id="GO:0005525">
    <property type="term" value="F:GTP binding"/>
    <property type="evidence" value="ECO:0007669"/>
    <property type="project" value="UniProtKB-KW"/>
</dbReference>
<evidence type="ECO:0000256" key="6">
    <source>
        <dbReference type="SAM" id="MobiDB-lite"/>
    </source>
</evidence>
<feature type="region of interest" description="Disordered" evidence="6">
    <location>
        <begin position="155"/>
        <end position="211"/>
    </location>
</feature>
<keyword evidence="4" id="KW-0648">Protein biosynthesis</keyword>
<keyword evidence="2" id="KW-0396">Initiation factor</keyword>
<dbReference type="SUPFAM" id="SSF100966">
    <property type="entry name" value="Translation initiation factor 2 beta, aIF2beta, N-terminal domain"/>
    <property type="match status" value="1"/>
</dbReference>
<dbReference type="InterPro" id="IPR045196">
    <property type="entry name" value="IF2/IF5"/>
</dbReference>
<reference evidence="8" key="1">
    <citation type="submission" date="2021-01" db="EMBL/GenBank/DDBJ databases">
        <authorList>
            <person name="Corre E."/>
            <person name="Pelletier E."/>
            <person name="Niang G."/>
            <person name="Scheremetjew M."/>
            <person name="Finn R."/>
            <person name="Kale V."/>
            <person name="Holt S."/>
            <person name="Cochrane G."/>
            <person name="Meng A."/>
            <person name="Brown T."/>
            <person name="Cohen L."/>
        </authorList>
    </citation>
    <scope>NUCLEOTIDE SEQUENCE</scope>
    <source>
        <strain evidence="8">CCMP127</strain>
    </source>
</reference>
<feature type="domain" description="W2" evidence="7">
    <location>
        <begin position="239"/>
        <end position="404"/>
    </location>
</feature>
<accession>A0A7S3LEE8</accession>
<dbReference type="Gene3D" id="1.25.40.180">
    <property type="match status" value="1"/>
</dbReference>
<evidence type="ECO:0000256" key="3">
    <source>
        <dbReference type="ARBA" id="ARBA00022741"/>
    </source>
</evidence>
<dbReference type="FunFam" id="2.20.25.350:FF:000001">
    <property type="entry name" value="Eukaryotic translation initiation factor 5"/>
    <property type="match status" value="1"/>
</dbReference>
<evidence type="ECO:0000256" key="4">
    <source>
        <dbReference type="ARBA" id="ARBA00022917"/>
    </source>
</evidence>
<dbReference type="SUPFAM" id="SSF48371">
    <property type="entry name" value="ARM repeat"/>
    <property type="match status" value="1"/>
</dbReference>
<dbReference type="InterPro" id="IPR016189">
    <property type="entry name" value="Transl_init_fac_IF2/IF5_N"/>
</dbReference>
<dbReference type="AlphaFoldDB" id="A0A7S3LEE8"/>
<gene>
    <name evidence="8" type="ORF">ACOF00016_LOCUS15749</name>
</gene>
<dbReference type="Pfam" id="PF01873">
    <property type="entry name" value="eIF-5_eIF-2B"/>
    <property type="match status" value="1"/>
</dbReference>
<dbReference type="PANTHER" id="PTHR23001">
    <property type="entry name" value="EUKARYOTIC TRANSLATION INITIATION FACTOR"/>
    <property type="match status" value="1"/>
</dbReference>
<dbReference type="InterPro" id="IPR002735">
    <property type="entry name" value="Transl_init_fac_IF2/IF5_dom"/>
</dbReference>
<dbReference type="FunFam" id="3.30.30.170:FF:000002">
    <property type="entry name" value="Eukaryotic translation initiation factor 5"/>
    <property type="match status" value="1"/>
</dbReference>
<dbReference type="InterPro" id="IPR016190">
    <property type="entry name" value="Transl_init_fac_IF2/IF5_Zn-bd"/>
</dbReference>
<dbReference type="Gene3D" id="3.30.30.170">
    <property type="match status" value="1"/>
</dbReference>
<dbReference type="Gene3D" id="2.20.25.350">
    <property type="match status" value="1"/>
</dbReference>
<comment type="similarity">
    <text evidence="1">Belongs to the eIF-2-beta/eIF-5 family.</text>
</comment>
<dbReference type="GO" id="GO:0005829">
    <property type="term" value="C:cytosol"/>
    <property type="evidence" value="ECO:0007669"/>
    <property type="project" value="TreeGrafter"/>
</dbReference>
<dbReference type="GO" id="GO:0005092">
    <property type="term" value="F:GDP-dissociation inhibitor activity"/>
    <property type="evidence" value="ECO:0007669"/>
    <property type="project" value="TreeGrafter"/>
</dbReference>
<keyword evidence="3" id="KW-0547">Nucleotide-binding</keyword>
<dbReference type="GO" id="GO:0001732">
    <property type="term" value="P:formation of cytoplasmic translation initiation complex"/>
    <property type="evidence" value="ECO:0007669"/>
    <property type="project" value="TreeGrafter"/>
</dbReference>
<dbReference type="Pfam" id="PF02020">
    <property type="entry name" value="W2"/>
    <property type="match status" value="1"/>
</dbReference>
<dbReference type="PANTHER" id="PTHR23001:SF7">
    <property type="entry name" value="EUKARYOTIC TRANSLATION INITIATION FACTOR 5"/>
    <property type="match status" value="1"/>
</dbReference>
<dbReference type="CDD" id="cd11561">
    <property type="entry name" value="W2_eIF5"/>
    <property type="match status" value="1"/>
</dbReference>
<feature type="compositionally biased region" description="Basic and acidic residues" evidence="6">
    <location>
        <begin position="157"/>
        <end position="182"/>
    </location>
</feature>
<evidence type="ECO:0000256" key="1">
    <source>
        <dbReference type="ARBA" id="ARBA00010397"/>
    </source>
</evidence>
<name>A0A7S3LEE8_9STRA</name>
<feature type="region of interest" description="Disordered" evidence="6">
    <location>
        <begin position="219"/>
        <end position="238"/>
    </location>
</feature>
<feature type="compositionally biased region" description="Basic residues" evidence="6">
    <location>
        <begin position="183"/>
        <end position="193"/>
    </location>
</feature>
<dbReference type="SMART" id="SM00653">
    <property type="entry name" value="eIF2B_5"/>
    <property type="match status" value="1"/>
</dbReference>
<evidence type="ECO:0000259" key="7">
    <source>
        <dbReference type="PROSITE" id="PS51363"/>
    </source>
</evidence>
<feature type="compositionally biased region" description="Acidic residues" evidence="6">
    <location>
        <begin position="221"/>
        <end position="232"/>
    </location>
</feature>
<evidence type="ECO:0000256" key="5">
    <source>
        <dbReference type="ARBA" id="ARBA00023134"/>
    </source>
</evidence>
<dbReference type="GO" id="GO:0003743">
    <property type="term" value="F:translation initiation factor activity"/>
    <property type="evidence" value="ECO:0007669"/>
    <property type="project" value="UniProtKB-KW"/>
</dbReference>
<organism evidence="8">
    <name type="scientific">Amphora coffeiformis</name>
    <dbReference type="NCBI Taxonomy" id="265554"/>
    <lineage>
        <taxon>Eukaryota</taxon>
        <taxon>Sar</taxon>
        <taxon>Stramenopiles</taxon>
        <taxon>Ochrophyta</taxon>
        <taxon>Bacillariophyta</taxon>
        <taxon>Bacillariophyceae</taxon>
        <taxon>Bacillariophycidae</taxon>
        <taxon>Thalassiophysales</taxon>
        <taxon>Catenulaceae</taxon>
        <taxon>Amphora</taxon>
    </lineage>
</organism>
<evidence type="ECO:0000256" key="2">
    <source>
        <dbReference type="ARBA" id="ARBA00022540"/>
    </source>
</evidence>
<protein>
    <recommendedName>
        <fullName evidence="7">W2 domain-containing protein</fullName>
    </recommendedName>
</protein>
<dbReference type="PROSITE" id="PS51363">
    <property type="entry name" value="W2"/>
    <property type="match status" value="1"/>
</dbReference>
<dbReference type="GO" id="GO:0071074">
    <property type="term" value="F:eukaryotic initiation factor eIF2 binding"/>
    <property type="evidence" value="ECO:0007669"/>
    <property type="project" value="TreeGrafter"/>
</dbReference>
<dbReference type="InterPro" id="IPR016024">
    <property type="entry name" value="ARM-type_fold"/>
</dbReference>
<proteinExistence type="inferred from homology"/>
<dbReference type="InterPro" id="IPR003307">
    <property type="entry name" value="W2_domain"/>
</dbReference>
<keyword evidence="5" id="KW-0342">GTP-binding</keyword>
<dbReference type="SUPFAM" id="SSF75689">
    <property type="entry name" value="Zinc-binding domain of translation initiation factor 2 beta"/>
    <property type="match status" value="1"/>
</dbReference>
<sequence>MPVRGGTIINLAGTTPIDDPEYRYKMPAVFGKIEGSGNGIKTVIPNITDVGTSLHRSPAEVNKFFGTELGAQTRYSAETDRAIINGAHTDATLQELIKRYIDKFVLCPNCNLPETEYKIKSDTVFHKCMACGAKEMVDMSHKLCNFILAENKKAKKDGKGKSKKEDKKSKKKDKDGSDEDKKSKKKDKKKSKKKEKDGEDTENGGEKDYIKEAMFGKKEDDEFGSGGDDDDVSLASEAGIDDSGARQLAVDAVRKFLEDKPEASDDELIELVTNQQMSSALKSQDKVYILVSAAITPNFFKKKEVAKYAKALVKITNNNKIMERHLIATLEALSVHKPKNFPVLIKQFYDEDALAEETILEWADDGRTEYTLDVVDEETRAAIRGEAEPVVVWLQEADSEDDSDDDDESG</sequence>
<evidence type="ECO:0000313" key="8">
    <source>
        <dbReference type="EMBL" id="CAE0418882.1"/>
    </source>
</evidence>